<comment type="caution">
    <text evidence="3">The sequence shown here is derived from an EMBL/GenBank/DDBJ whole genome shotgun (WGS) entry which is preliminary data.</text>
</comment>
<keyword evidence="2" id="KW-0732">Signal</keyword>
<sequence>MADFHFSRRNWLKTAALATTPVLLGALPVATSTAAPAAGKTPALTVGEIAAIEAALGKKGNYVEAQATHTTPLPRNDLKVTIKGEPVPISFGFGGWVAIKHTLDGKSAMLMSDTVLLQEEVNPLMSAALANGLEIGAVHNHFFYEEPRIFYMHVHGMGTPAELARKFAATLKDSKLLPANQPPALAPAPAQAGTNATPSAGPPTGKDLFDLPALDRLVGYPGVVNGPTYKYTVGRADLQPLMMGTEMTAAIGLNSWAAFAGKQADAHIAGDVAMLEAEVNPVIKALRAHNLEVVAVHNHMLFDQPRMMFLHYYGRGPAAQLAQGFRAALDQLGRGKPGGMKRMTH</sequence>
<feature type="signal peptide" evidence="2">
    <location>
        <begin position="1"/>
        <end position="37"/>
    </location>
</feature>
<evidence type="ECO:0000313" key="3">
    <source>
        <dbReference type="EMBL" id="OGX88904.1"/>
    </source>
</evidence>
<dbReference type="EMBL" id="MDZC01000010">
    <property type="protein sequence ID" value="OGX88904.1"/>
    <property type="molecule type" value="Genomic_DNA"/>
</dbReference>
<dbReference type="InterPro" id="IPR006311">
    <property type="entry name" value="TAT_signal"/>
</dbReference>
<keyword evidence="4" id="KW-1185">Reference proteome</keyword>
<feature type="region of interest" description="Disordered" evidence="1">
    <location>
        <begin position="180"/>
        <end position="205"/>
    </location>
</feature>
<name>A0A1G1TDG5_9BACT</name>
<dbReference type="RefSeq" id="WP_070731856.1">
    <property type="nucleotide sequence ID" value="NZ_MDZC01000010.1"/>
</dbReference>
<feature type="chain" id="PRO_5009579305" description="Peptidase M23" evidence="2">
    <location>
        <begin position="38"/>
        <end position="345"/>
    </location>
</feature>
<protein>
    <recommendedName>
        <fullName evidence="5">Peptidase M23</fullName>
    </recommendedName>
</protein>
<dbReference type="InterPro" id="IPR011094">
    <property type="entry name" value="Uncharacterised_LppY/LpqO"/>
</dbReference>
<dbReference type="AlphaFoldDB" id="A0A1G1TDG5"/>
<dbReference type="PROSITE" id="PS51318">
    <property type="entry name" value="TAT"/>
    <property type="match status" value="1"/>
</dbReference>
<dbReference type="Pfam" id="PF07485">
    <property type="entry name" value="DUF1529"/>
    <property type="match status" value="2"/>
</dbReference>
<dbReference type="STRING" id="1908236.BEN48_08130"/>
<evidence type="ECO:0000256" key="1">
    <source>
        <dbReference type="SAM" id="MobiDB-lite"/>
    </source>
</evidence>
<accession>A0A1G1TDG5</accession>
<dbReference type="Proteomes" id="UP000177791">
    <property type="component" value="Unassembled WGS sequence"/>
</dbReference>
<dbReference type="OrthoDB" id="4687120at2"/>
<proteinExistence type="predicted"/>
<feature type="compositionally biased region" description="Low complexity" evidence="1">
    <location>
        <begin position="187"/>
        <end position="198"/>
    </location>
</feature>
<gene>
    <name evidence="3" type="ORF">BEN48_08130</name>
</gene>
<organism evidence="3 4">
    <name type="scientific">Hymenobacter glacialis</name>
    <dbReference type="NCBI Taxonomy" id="1908236"/>
    <lineage>
        <taxon>Bacteria</taxon>
        <taxon>Pseudomonadati</taxon>
        <taxon>Bacteroidota</taxon>
        <taxon>Cytophagia</taxon>
        <taxon>Cytophagales</taxon>
        <taxon>Hymenobacteraceae</taxon>
        <taxon>Hymenobacter</taxon>
    </lineage>
</organism>
<evidence type="ECO:0000313" key="4">
    <source>
        <dbReference type="Proteomes" id="UP000177791"/>
    </source>
</evidence>
<evidence type="ECO:0000256" key="2">
    <source>
        <dbReference type="SAM" id="SignalP"/>
    </source>
</evidence>
<reference evidence="3 4" key="1">
    <citation type="submission" date="2016-08" db="EMBL/GenBank/DDBJ databases">
        <title>Hymenobacter coccineus sp. nov., Hymenobacter lapidarius sp. nov. and Hymenobacter glacialis sp. nov., isolated from Antarctic soil.</title>
        <authorList>
            <person name="Sedlacek I."/>
            <person name="Kralova S."/>
            <person name="Kyrova K."/>
            <person name="Maslanova I."/>
            <person name="Stankova E."/>
            <person name="Vrbovska V."/>
            <person name="Nemec M."/>
            <person name="Bartak M."/>
            <person name="Svec P."/>
            <person name="Busse H.-J."/>
            <person name="Pantucek R."/>
        </authorList>
    </citation>
    <scope>NUCLEOTIDE SEQUENCE [LARGE SCALE GENOMIC DNA]</scope>
    <source>
        <strain evidence="3 4">CCM 8648</strain>
    </source>
</reference>
<evidence type="ECO:0008006" key="5">
    <source>
        <dbReference type="Google" id="ProtNLM"/>
    </source>
</evidence>